<comment type="caution">
    <text evidence="16">The sequence shown here is derived from an EMBL/GenBank/DDBJ whole genome shotgun (WGS) entry which is preliminary data.</text>
</comment>
<dbReference type="PANTHER" id="PTHR13710:SF105">
    <property type="entry name" value="ATP-DEPENDENT DNA HELICASE Q1"/>
    <property type="match status" value="1"/>
</dbReference>
<dbReference type="NCBIfam" id="TIGR00614">
    <property type="entry name" value="recQ_fam"/>
    <property type="match status" value="1"/>
</dbReference>
<dbReference type="GO" id="GO:0046872">
    <property type="term" value="F:metal ion binding"/>
    <property type="evidence" value="ECO:0007669"/>
    <property type="project" value="UniProtKB-KW"/>
</dbReference>
<feature type="domain" description="Helicase ATP-binding" evidence="14">
    <location>
        <begin position="95"/>
        <end position="263"/>
    </location>
</feature>
<dbReference type="GO" id="GO:0006310">
    <property type="term" value="P:DNA recombination"/>
    <property type="evidence" value="ECO:0007669"/>
    <property type="project" value="InterPro"/>
</dbReference>
<keyword evidence="4" id="KW-0378">Hydrolase</keyword>
<feature type="compositionally biased region" description="Low complexity" evidence="13">
    <location>
        <begin position="644"/>
        <end position="664"/>
    </location>
</feature>
<comment type="similarity">
    <text evidence="1">Belongs to the helicase family. RecQ subfamily.</text>
</comment>
<dbReference type="GO" id="GO:0005524">
    <property type="term" value="F:ATP binding"/>
    <property type="evidence" value="ECO:0007669"/>
    <property type="project" value="UniProtKB-KW"/>
</dbReference>
<keyword evidence="6" id="KW-0067">ATP-binding</keyword>
<dbReference type="GO" id="GO:0003677">
    <property type="term" value="F:DNA binding"/>
    <property type="evidence" value="ECO:0007669"/>
    <property type="project" value="UniProtKB-KW"/>
</dbReference>
<evidence type="ECO:0000259" key="14">
    <source>
        <dbReference type="PROSITE" id="PS51192"/>
    </source>
</evidence>
<dbReference type="GO" id="GO:0030894">
    <property type="term" value="C:replisome"/>
    <property type="evidence" value="ECO:0007669"/>
    <property type="project" value="TreeGrafter"/>
</dbReference>
<dbReference type="PROSITE" id="PS51194">
    <property type="entry name" value="HELICASE_CTER"/>
    <property type="match status" value="1"/>
</dbReference>
<dbReference type="Gene3D" id="3.40.50.300">
    <property type="entry name" value="P-loop containing nucleotide triphosphate hydrolases"/>
    <property type="match status" value="2"/>
</dbReference>
<dbReference type="GO" id="GO:0009378">
    <property type="term" value="F:four-way junction helicase activity"/>
    <property type="evidence" value="ECO:0007669"/>
    <property type="project" value="TreeGrafter"/>
</dbReference>
<evidence type="ECO:0000256" key="10">
    <source>
        <dbReference type="ARBA" id="ARBA00034808"/>
    </source>
</evidence>
<protein>
    <recommendedName>
        <fullName evidence="11">ATP-dependent DNA helicase RecQ</fullName>
        <ecNumber evidence="10">5.6.2.4</ecNumber>
    </recommendedName>
    <alternativeName>
        <fullName evidence="12">DNA 3'-5' helicase RecQ</fullName>
    </alternativeName>
</protein>
<feature type="domain" description="Helicase C-terminal" evidence="15">
    <location>
        <begin position="284"/>
        <end position="430"/>
    </location>
</feature>
<dbReference type="InterPro" id="IPR001650">
    <property type="entry name" value="Helicase_C-like"/>
</dbReference>
<dbReference type="InterPro" id="IPR032284">
    <property type="entry name" value="RecQ_Zn-bd"/>
</dbReference>
<dbReference type="Pfam" id="PF00270">
    <property type="entry name" value="DEAD"/>
    <property type="match status" value="1"/>
</dbReference>
<dbReference type="FunFam" id="3.40.50.300:FF:001389">
    <property type="entry name" value="ATP-dependent DNA helicase RecQ"/>
    <property type="match status" value="1"/>
</dbReference>
<evidence type="ECO:0000256" key="9">
    <source>
        <dbReference type="ARBA" id="ARBA00034617"/>
    </source>
</evidence>
<evidence type="ECO:0000259" key="15">
    <source>
        <dbReference type="PROSITE" id="PS51194"/>
    </source>
</evidence>
<dbReference type="SUPFAM" id="SSF52540">
    <property type="entry name" value="P-loop containing nucleoside triphosphate hydrolases"/>
    <property type="match status" value="1"/>
</dbReference>
<evidence type="ECO:0000256" key="5">
    <source>
        <dbReference type="ARBA" id="ARBA00022806"/>
    </source>
</evidence>
<dbReference type="InterPro" id="IPR002464">
    <property type="entry name" value="DNA/RNA_helicase_DEAH_CS"/>
</dbReference>
<dbReference type="EMBL" id="JADIMJ010000076">
    <property type="protein sequence ID" value="MBO8454097.1"/>
    <property type="molecule type" value="Genomic_DNA"/>
</dbReference>
<evidence type="ECO:0000256" key="2">
    <source>
        <dbReference type="ARBA" id="ARBA00022723"/>
    </source>
</evidence>
<dbReference type="GO" id="GO:0005737">
    <property type="term" value="C:cytoplasm"/>
    <property type="evidence" value="ECO:0007669"/>
    <property type="project" value="TreeGrafter"/>
</dbReference>
<dbReference type="Proteomes" id="UP000771749">
    <property type="component" value="Unassembled WGS sequence"/>
</dbReference>
<keyword evidence="7" id="KW-0238">DNA-binding</keyword>
<keyword evidence="5 16" id="KW-0347">Helicase</keyword>
<dbReference type="GO" id="GO:0043590">
    <property type="term" value="C:bacterial nucleoid"/>
    <property type="evidence" value="ECO:0007669"/>
    <property type="project" value="TreeGrafter"/>
</dbReference>
<reference evidence="16" key="2">
    <citation type="journal article" date="2021" name="PeerJ">
        <title>Extensive microbial diversity within the chicken gut microbiome revealed by metagenomics and culture.</title>
        <authorList>
            <person name="Gilroy R."/>
            <person name="Ravi A."/>
            <person name="Getino M."/>
            <person name="Pursley I."/>
            <person name="Horton D.L."/>
            <person name="Alikhan N.F."/>
            <person name="Baker D."/>
            <person name="Gharbi K."/>
            <person name="Hall N."/>
            <person name="Watson M."/>
            <person name="Adriaenssens E.M."/>
            <person name="Foster-Nyarko E."/>
            <person name="Jarju S."/>
            <person name="Secka A."/>
            <person name="Antonio M."/>
            <person name="Oren A."/>
            <person name="Chaudhuri R.R."/>
            <person name="La Ragione R."/>
            <person name="Hildebrand F."/>
            <person name="Pallen M.J."/>
        </authorList>
    </citation>
    <scope>NUCLEOTIDE SEQUENCE</scope>
    <source>
        <strain evidence="16">F1-3629</strain>
    </source>
</reference>
<comment type="catalytic activity">
    <reaction evidence="9">
        <text>Couples ATP hydrolysis with the unwinding of duplex DNA by translocating in the 3'-5' direction.</text>
        <dbReference type="EC" id="5.6.2.4"/>
    </reaction>
</comment>
<dbReference type="GO" id="GO:0006281">
    <property type="term" value="P:DNA repair"/>
    <property type="evidence" value="ECO:0007669"/>
    <property type="project" value="TreeGrafter"/>
</dbReference>
<feature type="region of interest" description="Disordered" evidence="13">
    <location>
        <begin position="639"/>
        <end position="674"/>
    </location>
</feature>
<gene>
    <name evidence="16" type="ORF">IAC07_05155</name>
</gene>
<evidence type="ECO:0000256" key="13">
    <source>
        <dbReference type="SAM" id="MobiDB-lite"/>
    </source>
</evidence>
<dbReference type="SMART" id="SM00490">
    <property type="entry name" value="HELICc"/>
    <property type="match status" value="1"/>
</dbReference>
<dbReference type="Pfam" id="PF00271">
    <property type="entry name" value="Helicase_C"/>
    <property type="match status" value="1"/>
</dbReference>
<dbReference type="SMART" id="SM00487">
    <property type="entry name" value="DEXDc"/>
    <property type="match status" value="1"/>
</dbReference>
<reference evidence="16" key="1">
    <citation type="submission" date="2020-10" db="EMBL/GenBank/DDBJ databases">
        <authorList>
            <person name="Gilroy R."/>
        </authorList>
    </citation>
    <scope>NUCLEOTIDE SEQUENCE</scope>
    <source>
        <strain evidence="16">F1-3629</strain>
    </source>
</reference>
<dbReference type="Pfam" id="PF16124">
    <property type="entry name" value="RecQ_Zn_bind"/>
    <property type="match status" value="1"/>
</dbReference>
<dbReference type="PROSITE" id="PS00690">
    <property type="entry name" value="DEAH_ATP_HELICASE"/>
    <property type="match status" value="1"/>
</dbReference>
<evidence type="ECO:0000256" key="6">
    <source>
        <dbReference type="ARBA" id="ARBA00022840"/>
    </source>
</evidence>
<dbReference type="PANTHER" id="PTHR13710">
    <property type="entry name" value="DNA HELICASE RECQ FAMILY MEMBER"/>
    <property type="match status" value="1"/>
</dbReference>
<dbReference type="InterPro" id="IPR004589">
    <property type="entry name" value="DNA_helicase_ATP-dep_RecQ"/>
</dbReference>
<organism evidence="16 17">
    <name type="scientific">Candidatus Cryptobacteroides gallistercoris</name>
    <dbReference type="NCBI Taxonomy" id="2840765"/>
    <lineage>
        <taxon>Bacteria</taxon>
        <taxon>Pseudomonadati</taxon>
        <taxon>Bacteroidota</taxon>
        <taxon>Bacteroidia</taxon>
        <taxon>Bacteroidales</taxon>
        <taxon>Candidatus Cryptobacteroides</taxon>
    </lineage>
</organism>
<sequence length="734" mass="82001">MSECADSQMKQTDVKEKVMSGADPGMPEPAAGFEVPEPAVVFEVPDSAVGAGIPDSAADSGMPEPADVSGDIAPADVLREYWGYPSFRPMQEDIVGAALDGKDVLAILPTGGGKSVCFQVPALMKPGIALVVTPLIALMKDQVQNLSDRGIKALAVYLGMTRREIELALNNAVYGDFKFLYLSPERLGTELFRSYVKDMDVSYIVVDEAHCISQWGYDFRPDYLKIGELRKILPEAPVIALTATATPQVAEDIMEKLCFREKLLLKSGFERPNLSYVVRHTEDKLGQLLNICGAVPGTGIVYMRNRRKCEEIAAFLKSNGVSASFYHAGLGTLSRTERQEQWKSGTIRVMVCTNAFGMGIDKPDVRFVVHFDVPDSPEAYFQEAGRAGRDGKRSYAVLLWNSGDVRRLRQTASVSFPTLEYVEDIYHKVHMMYGIPYDVGKGMQLKFDLHEFCIRYGLNRSSAWYAIKYIEREGHWTVMEDVDVQTKVMFIVPRTALYDMPLPEKKMAAVAEVLMRRYTGLFSFPVPVDEQYVADRTGTSVPELRQLLYRMSLEHLIKYIPGDHTTVIYLNEDRLMPKNVRLTPERHDRLKSTYVGRMETMVKYVEETETCRSRFLLSYFGQTESEDCGTCDICRRRHRDLHHGGNNSGTDSAGGNSGTGSTDGNSGGCKEARKPAARLLREEISSYILEEKGGSYTLNDINARFGNPVSSPDKTYLDELRDMIDEGAVPPYIV</sequence>
<dbReference type="AlphaFoldDB" id="A0A940DR03"/>
<keyword evidence="8" id="KW-0413">Isomerase</keyword>
<dbReference type="InterPro" id="IPR036388">
    <property type="entry name" value="WH-like_DNA-bd_sf"/>
</dbReference>
<dbReference type="EC" id="5.6.2.4" evidence="10"/>
<evidence type="ECO:0000313" key="16">
    <source>
        <dbReference type="EMBL" id="MBO8454097.1"/>
    </source>
</evidence>
<keyword evidence="3" id="KW-0547">Nucleotide-binding</keyword>
<evidence type="ECO:0000313" key="17">
    <source>
        <dbReference type="Proteomes" id="UP000771749"/>
    </source>
</evidence>
<dbReference type="GO" id="GO:0016787">
    <property type="term" value="F:hydrolase activity"/>
    <property type="evidence" value="ECO:0007669"/>
    <property type="project" value="UniProtKB-KW"/>
</dbReference>
<dbReference type="PROSITE" id="PS51192">
    <property type="entry name" value="HELICASE_ATP_BIND_1"/>
    <property type="match status" value="1"/>
</dbReference>
<dbReference type="InterPro" id="IPR027417">
    <property type="entry name" value="P-loop_NTPase"/>
</dbReference>
<dbReference type="CDD" id="cd17920">
    <property type="entry name" value="DEXHc_RecQ"/>
    <property type="match status" value="1"/>
</dbReference>
<evidence type="ECO:0000256" key="4">
    <source>
        <dbReference type="ARBA" id="ARBA00022801"/>
    </source>
</evidence>
<evidence type="ECO:0000256" key="7">
    <source>
        <dbReference type="ARBA" id="ARBA00023125"/>
    </source>
</evidence>
<dbReference type="Gene3D" id="1.10.10.10">
    <property type="entry name" value="Winged helix-like DNA-binding domain superfamily/Winged helix DNA-binding domain"/>
    <property type="match status" value="1"/>
</dbReference>
<evidence type="ECO:0000256" key="12">
    <source>
        <dbReference type="ARBA" id="ARBA00044550"/>
    </source>
</evidence>
<evidence type="ECO:0000256" key="8">
    <source>
        <dbReference type="ARBA" id="ARBA00023235"/>
    </source>
</evidence>
<proteinExistence type="inferred from homology"/>
<dbReference type="GO" id="GO:0043138">
    <property type="term" value="F:3'-5' DNA helicase activity"/>
    <property type="evidence" value="ECO:0007669"/>
    <property type="project" value="UniProtKB-EC"/>
</dbReference>
<evidence type="ECO:0000256" key="1">
    <source>
        <dbReference type="ARBA" id="ARBA00005446"/>
    </source>
</evidence>
<name>A0A940DR03_9BACT</name>
<dbReference type="InterPro" id="IPR011545">
    <property type="entry name" value="DEAD/DEAH_box_helicase_dom"/>
</dbReference>
<keyword evidence="2" id="KW-0479">Metal-binding</keyword>
<dbReference type="InterPro" id="IPR014001">
    <property type="entry name" value="Helicase_ATP-bd"/>
</dbReference>
<accession>A0A940DR03</accession>
<evidence type="ECO:0000256" key="11">
    <source>
        <dbReference type="ARBA" id="ARBA00044535"/>
    </source>
</evidence>
<evidence type="ECO:0000256" key="3">
    <source>
        <dbReference type="ARBA" id="ARBA00022741"/>
    </source>
</evidence>